<proteinExistence type="predicted"/>
<dbReference type="Proteomes" id="UP000238206">
    <property type="component" value="Unassembled WGS sequence"/>
</dbReference>
<reference evidence="1 2" key="1">
    <citation type="submission" date="2018-02" db="EMBL/GenBank/DDBJ databases">
        <title>Draft genome sequencing of Burkholderia cepacia Y14-15.</title>
        <authorList>
            <person name="Zheng B.-X."/>
        </authorList>
    </citation>
    <scope>NUCLEOTIDE SEQUENCE [LARGE SCALE GENOMIC DNA]</scope>
    <source>
        <strain evidence="1 2">Y14-15</strain>
    </source>
</reference>
<evidence type="ECO:0000313" key="1">
    <source>
        <dbReference type="EMBL" id="PQP08739.1"/>
    </source>
</evidence>
<sequence length="182" mass="20057">MAIKLTHETTPYIARTIVESGTFVAGPILGDGGMNACIEGVAYNPDQAELTGAFVDFEWTGPIESGPARAGHEPNVLYDEQPHRAFVFVCTSKHLHVTGVRFRTGLSWRNAVRVPSRPAGAELFSLPAWSEWIQTWSPKWLDKASIALETTMLAKLSSKPSVSIVPPKHCPYLFILRERGLI</sequence>
<dbReference type="EMBL" id="PUIQ01000085">
    <property type="protein sequence ID" value="PQP08739.1"/>
    <property type="molecule type" value="Genomic_DNA"/>
</dbReference>
<protein>
    <submittedName>
        <fullName evidence="1">Uncharacterized protein</fullName>
    </submittedName>
</protein>
<comment type="caution">
    <text evidence="1">The sequence shown here is derived from an EMBL/GenBank/DDBJ whole genome shotgun (WGS) entry which is preliminary data.</text>
</comment>
<dbReference type="AlphaFoldDB" id="A0A2S8I212"/>
<gene>
    <name evidence="1" type="ORF">C5615_35900</name>
</gene>
<accession>A0A2S8I212</accession>
<organism evidence="1 2">
    <name type="scientific">Burkholderia cepacia</name>
    <name type="common">Pseudomonas cepacia</name>
    <dbReference type="NCBI Taxonomy" id="292"/>
    <lineage>
        <taxon>Bacteria</taxon>
        <taxon>Pseudomonadati</taxon>
        <taxon>Pseudomonadota</taxon>
        <taxon>Betaproteobacteria</taxon>
        <taxon>Burkholderiales</taxon>
        <taxon>Burkholderiaceae</taxon>
        <taxon>Burkholderia</taxon>
        <taxon>Burkholderia cepacia complex</taxon>
    </lineage>
</organism>
<evidence type="ECO:0000313" key="2">
    <source>
        <dbReference type="Proteomes" id="UP000238206"/>
    </source>
</evidence>
<name>A0A2S8I212_BURCE</name>
<dbReference type="RefSeq" id="WP_105393629.1">
    <property type="nucleotide sequence ID" value="NZ_PUIQ01000085.1"/>
</dbReference>